<accession>A0ABN2H7G9</accession>
<name>A0ABN2H7G9_9MICO</name>
<reference evidence="2 3" key="1">
    <citation type="journal article" date="2019" name="Int. J. Syst. Evol. Microbiol.">
        <title>The Global Catalogue of Microorganisms (GCM) 10K type strain sequencing project: providing services to taxonomists for standard genome sequencing and annotation.</title>
        <authorList>
            <consortium name="The Broad Institute Genomics Platform"/>
            <consortium name="The Broad Institute Genome Sequencing Center for Infectious Disease"/>
            <person name="Wu L."/>
            <person name="Ma J."/>
        </authorList>
    </citation>
    <scope>NUCLEOTIDE SEQUENCE [LARGE SCALE GENOMIC DNA]</scope>
    <source>
        <strain evidence="2 3">JCM 15575</strain>
    </source>
</reference>
<evidence type="ECO:0000256" key="1">
    <source>
        <dbReference type="SAM" id="MobiDB-lite"/>
    </source>
</evidence>
<comment type="caution">
    <text evidence="2">The sequence shown here is derived from an EMBL/GenBank/DDBJ whole genome shotgun (WGS) entry which is preliminary data.</text>
</comment>
<protein>
    <submittedName>
        <fullName evidence="2">Uncharacterized protein</fullName>
    </submittedName>
</protein>
<dbReference type="EMBL" id="BAAAPK010000001">
    <property type="protein sequence ID" value="GAA1683253.1"/>
    <property type="molecule type" value="Genomic_DNA"/>
</dbReference>
<dbReference type="Proteomes" id="UP001500596">
    <property type="component" value="Unassembled WGS sequence"/>
</dbReference>
<keyword evidence="3" id="KW-1185">Reference proteome</keyword>
<feature type="region of interest" description="Disordered" evidence="1">
    <location>
        <begin position="1"/>
        <end position="62"/>
    </location>
</feature>
<gene>
    <name evidence="2" type="ORF">GCM10009807_28860</name>
</gene>
<sequence length="62" mass="6665">MLGQLVEDRGPRSPPRAQTVYEQQGAAVPASDVVQRHSLNAIPRGKREGRIPKSGTTDAVLT</sequence>
<proteinExistence type="predicted"/>
<evidence type="ECO:0000313" key="2">
    <source>
        <dbReference type="EMBL" id="GAA1683253.1"/>
    </source>
</evidence>
<feature type="compositionally biased region" description="Basic and acidic residues" evidence="1">
    <location>
        <begin position="1"/>
        <end position="11"/>
    </location>
</feature>
<evidence type="ECO:0000313" key="3">
    <source>
        <dbReference type="Proteomes" id="UP001500596"/>
    </source>
</evidence>
<organism evidence="2 3">
    <name type="scientific">Microbacterium lacus</name>
    <dbReference type="NCBI Taxonomy" id="415217"/>
    <lineage>
        <taxon>Bacteria</taxon>
        <taxon>Bacillati</taxon>
        <taxon>Actinomycetota</taxon>
        <taxon>Actinomycetes</taxon>
        <taxon>Micrococcales</taxon>
        <taxon>Microbacteriaceae</taxon>
        <taxon>Microbacterium</taxon>
    </lineage>
</organism>